<reference evidence="4 5" key="1">
    <citation type="submission" date="2018-04" db="EMBL/GenBank/DDBJ databases">
        <title>Genomic Encyclopedia of Archaeal and Bacterial Type Strains, Phase II (KMG-II): from individual species to whole genera.</title>
        <authorList>
            <person name="Goeker M."/>
        </authorList>
    </citation>
    <scope>NUCLEOTIDE SEQUENCE [LARGE SCALE GENOMIC DNA]</scope>
    <source>
        <strain evidence="4 5">DSM 5822</strain>
    </source>
</reference>
<sequence length="732" mass="82251">QKKQGGYFDEHKIMLGFLSQQQAIDTYQHCFERGWTGLMSVVPCTIEQLKWWLANGDKSRPVTVNRLPYAGLERLDSVIWGGQEGTDLASHSGQVHKLLYQIRQSDNSHHALEPMLFTDMVQELGNQGFVYENYDALVTEYNKLERKAQQLLTVMQAATTAVKPVRVVVSKPLTKNGVANVIAWFEMDDGQAVGVFFHNPDKNPKKLDPTDEMISYKWVLNKKDITIAVAPEQGKDLNVRTVAKRIMQLVDKNHDRFMKANSAKAELNIKEQDLNAQVIAKQSQLDMLNKDIEALEAQKAEKEVNKPVIEQTIEQEQERPADYRTNLANARAVAKSLGIETKGKKLDRLLKDIAVFDENEVKKELLAEFKALASRLVLPKGYVFDLTDAEKSIDNAGYLSLSAWIKKQGKTDTNSIRVELRTVPRDSYGEMTISNFVFIYTDDQKTKKDFEKFDYQKFGDIGGSSPKTPKAIVAKMEDFLTKAIFPKIEYLKIVNSTNVDSSKLSEIGIAEITDIGDENLYFEKDGKYYVSKVGNPQLYALGEWDFAKYPDGKFFSPELSNKKSVFEALTQYGWSLDAVSGGISKKFAGLAEAGDISDGSRILSAYFDSRERYLAVTDNNAPTGGAIITETEIDLRDYGYNVKSFEKAAKAFNEKVEAYVLKRRELVNTPKSNPDRDYLQSIIDGKADLSNADEIEAKLTDIGDRLNAELEPLFEQAAEAFAQYAIAQAATV</sequence>
<feature type="domain" description="Defence against restriction A N-terminal" evidence="2">
    <location>
        <begin position="133"/>
        <end position="253"/>
    </location>
</feature>
<dbReference type="Proteomes" id="UP000244223">
    <property type="component" value="Unassembled WGS sequence"/>
</dbReference>
<dbReference type="Pfam" id="PF18823">
    <property type="entry name" value="InPase"/>
    <property type="match status" value="1"/>
</dbReference>
<evidence type="ECO:0008006" key="6">
    <source>
        <dbReference type="Google" id="ProtNLM"/>
    </source>
</evidence>
<organism evidence="4 5">
    <name type="scientific">Agitococcus lubricus</name>
    <dbReference type="NCBI Taxonomy" id="1077255"/>
    <lineage>
        <taxon>Bacteria</taxon>
        <taxon>Pseudomonadati</taxon>
        <taxon>Pseudomonadota</taxon>
        <taxon>Gammaproteobacteria</taxon>
        <taxon>Moraxellales</taxon>
        <taxon>Moraxellaceae</taxon>
        <taxon>Agitococcus</taxon>
    </lineage>
</organism>
<keyword evidence="5" id="KW-1185">Reference proteome</keyword>
<evidence type="ECO:0000259" key="2">
    <source>
        <dbReference type="Pfam" id="PF18788"/>
    </source>
</evidence>
<name>A0A2T5ISD0_9GAMM</name>
<evidence type="ECO:0000256" key="1">
    <source>
        <dbReference type="SAM" id="Coils"/>
    </source>
</evidence>
<feature type="coiled-coil region" evidence="1">
    <location>
        <begin position="134"/>
        <end position="161"/>
    </location>
</feature>
<evidence type="ECO:0000259" key="3">
    <source>
        <dbReference type="Pfam" id="PF18823"/>
    </source>
</evidence>
<feature type="domain" description="Inorganic pyrophosphatase" evidence="3">
    <location>
        <begin position="2"/>
        <end position="53"/>
    </location>
</feature>
<accession>A0A2T5ISD0</accession>
<feature type="coiled-coil region" evidence="1">
    <location>
        <begin position="278"/>
        <end position="305"/>
    </location>
</feature>
<dbReference type="InterPro" id="IPR041595">
    <property type="entry name" value="Inorganic_Pase"/>
</dbReference>
<dbReference type="Pfam" id="PF18788">
    <property type="entry name" value="DarA_N"/>
    <property type="match status" value="1"/>
</dbReference>
<feature type="non-terminal residue" evidence="4">
    <location>
        <position position="1"/>
    </location>
</feature>
<comment type="caution">
    <text evidence="4">The sequence shown here is derived from an EMBL/GenBank/DDBJ whole genome shotgun (WGS) entry which is preliminary data.</text>
</comment>
<dbReference type="RefSeq" id="WP_204509379.1">
    <property type="nucleotide sequence ID" value="NZ_QAON01000031.1"/>
</dbReference>
<dbReference type="InterPro" id="IPR041140">
    <property type="entry name" value="DarA_N"/>
</dbReference>
<protein>
    <recommendedName>
        <fullName evidence="6">Defence against restriction A N-terminal domain-containing protein</fullName>
    </recommendedName>
</protein>
<evidence type="ECO:0000313" key="4">
    <source>
        <dbReference type="EMBL" id="PTQ86752.1"/>
    </source>
</evidence>
<gene>
    <name evidence="4" type="ORF">C8N29_1315</name>
</gene>
<keyword evidence="1" id="KW-0175">Coiled coil</keyword>
<proteinExistence type="predicted"/>
<evidence type="ECO:0000313" key="5">
    <source>
        <dbReference type="Proteomes" id="UP000244223"/>
    </source>
</evidence>
<dbReference type="EMBL" id="QAON01000031">
    <property type="protein sequence ID" value="PTQ86752.1"/>
    <property type="molecule type" value="Genomic_DNA"/>
</dbReference>
<dbReference type="AlphaFoldDB" id="A0A2T5ISD0"/>